<proteinExistence type="inferred from homology"/>
<dbReference type="Pfam" id="PF08660">
    <property type="entry name" value="Alg14"/>
    <property type="match status" value="1"/>
</dbReference>
<evidence type="ECO:0000256" key="7">
    <source>
        <dbReference type="ARBA" id="ARBA00022824"/>
    </source>
</evidence>
<dbReference type="Proteomes" id="UP001610728">
    <property type="component" value="Unassembled WGS sequence"/>
</dbReference>
<dbReference type="EMBL" id="JABSNW010000005">
    <property type="protein sequence ID" value="KAL2886921.1"/>
    <property type="molecule type" value="Genomic_DNA"/>
</dbReference>
<keyword evidence="12" id="KW-0808">Transferase</keyword>
<protein>
    <recommendedName>
        <fullName evidence="5">UDP-N-acetylglucosamine transferase subunit ALG14</fullName>
    </recommendedName>
    <alternativeName>
        <fullName evidence="10">Asparagine-linked glycosylation protein 14</fullName>
    </alternativeName>
</protein>
<dbReference type="GO" id="GO:0016740">
    <property type="term" value="F:transferase activity"/>
    <property type="evidence" value="ECO:0007669"/>
    <property type="project" value="UniProtKB-KW"/>
</dbReference>
<keyword evidence="7" id="KW-0256">Endoplasmic reticulum</keyword>
<feature type="transmembrane region" description="Helical" evidence="11">
    <location>
        <begin position="51"/>
        <end position="72"/>
    </location>
</feature>
<name>A0ABR4MF57_9PEZI</name>
<keyword evidence="8 11" id="KW-1133">Transmembrane helix</keyword>
<sequence length="309" mass="33896">MQGVARVNLPNLTHCSLFLVPYFTHFYPMLSYTLLVGGLTVYAAQLLTMPIVFPMYFALGTSIVAAINVYRLRVMSHKAIRRSQRSPPDAKPGACQLYTLIVLGSGGHTKEMLYMMSRGFIPSPRAHRRYLISSGDRLSLVHLQEWEAVQERAAASCLDNVTGKKGSPAGTFDVVTVPRARHIHQSLLSTPFTAAASIAMLVPALLKRPAARPDLGPPDLIISNGPATGFFTVLTAFSLRALALVPEEKMRCLYVESWARISTLSVTGRLFHLTGIADRAVVQHEELSRKYGMENGGWLVLAKDGDKTS</sequence>
<dbReference type="RefSeq" id="XP_070858101.1">
    <property type="nucleotide sequence ID" value="XM_071003468.1"/>
</dbReference>
<comment type="subunit">
    <text evidence="4">Heterodimer with ALG13 to form a functional enzyme.</text>
</comment>
<evidence type="ECO:0000313" key="12">
    <source>
        <dbReference type="EMBL" id="KAL2886921.1"/>
    </source>
</evidence>
<dbReference type="PANTHER" id="PTHR12154">
    <property type="entry name" value="GLYCOSYL TRANSFERASE-RELATED"/>
    <property type="match status" value="1"/>
</dbReference>
<evidence type="ECO:0000256" key="6">
    <source>
        <dbReference type="ARBA" id="ARBA00022692"/>
    </source>
</evidence>
<accession>A0ABR4MF57</accession>
<organism evidence="12 13">
    <name type="scientific">Ceratocystis lukuohia</name>
    <dbReference type="NCBI Taxonomy" id="2019550"/>
    <lineage>
        <taxon>Eukaryota</taxon>
        <taxon>Fungi</taxon>
        <taxon>Dikarya</taxon>
        <taxon>Ascomycota</taxon>
        <taxon>Pezizomycotina</taxon>
        <taxon>Sordariomycetes</taxon>
        <taxon>Hypocreomycetidae</taxon>
        <taxon>Microascales</taxon>
        <taxon>Ceratocystidaceae</taxon>
        <taxon>Ceratocystis</taxon>
    </lineage>
</organism>
<evidence type="ECO:0000256" key="4">
    <source>
        <dbReference type="ARBA" id="ARBA00011335"/>
    </source>
</evidence>
<evidence type="ECO:0000256" key="3">
    <source>
        <dbReference type="ARBA" id="ARBA00009731"/>
    </source>
</evidence>
<comment type="similarity">
    <text evidence="3">Belongs to the ALG14 family.</text>
</comment>
<evidence type="ECO:0000256" key="10">
    <source>
        <dbReference type="ARBA" id="ARBA00032062"/>
    </source>
</evidence>
<comment type="caution">
    <text evidence="12">The sequence shown here is derived from an EMBL/GenBank/DDBJ whole genome shotgun (WGS) entry which is preliminary data.</text>
</comment>
<keyword evidence="6 11" id="KW-0812">Transmembrane</keyword>
<evidence type="ECO:0000256" key="8">
    <source>
        <dbReference type="ARBA" id="ARBA00022989"/>
    </source>
</evidence>
<evidence type="ECO:0000256" key="5">
    <source>
        <dbReference type="ARBA" id="ARBA00017467"/>
    </source>
</evidence>
<gene>
    <name evidence="12" type="ORF">HOO65_050042</name>
</gene>
<evidence type="ECO:0000256" key="9">
    <source>
        <dbReference type="ARBA" id="ARBA00023136"/>
    </source>
</evidence>
<dbReference type="PANTHER" id="PTHR12154:SF4">
    <property type="entry name" value="UDP-N-ACETYLGLUCOSAMINE TRANSFERASE SUBUNIT ALG14 HOMOLOG"/>
    <property type="match status" value="1"/>
</dbReference>
<reference evidence="12 13" key="1">
    <citation type="submission" date="2020-05" db="EMBL/GenBank/DDBJ databases">
        <title>Ceratocystis lukuohia genome.</title>
        <authorList>
            <person name="Harrington T.C."/>
            <person name="Kim K."/>
            <person name="Mayers C.G."/>
        </authorList>
    </citation>
    <scope>NUCLEOTIDE SEQUENCE [LARGE SCALE GENOMIC DNA]</scope>
    <source>
        <strain evidence="12 13">C4212</strain>
    </source>
</reference>
<comment type="subcellular location">
    <subcellularLocation>
        <location evidence="1">Endoplasmic reticulum membrane</location>
        <topology evidence="1">Single-pass membrane protein</topology>
    </subcellularLocation>
    <subcellularLocation>
        <location evidence="2">Nucleus membrane</location>
        <topology evidence="2">Single-pass membrane protein</topology>
    </subcellularLocation>
</comment>
<evidence type="ECO:0000256" key="2">
    <source>
        <dbReference type="ARBA" id="ARBA00004590"/>
    </source>
</evidence>
<dbReference type="InterPro" id="IPR013969">
    <property type="entry name" value="Oligosacch_biosynth_Alg14"/>
</dbReference>
<evidence type="ECO:0000256" key="1">
    <source>
        <dbReference type="ARBA" id="ARBA00004389"/>
    </source>
</evidence>
<feature type="transmembrane region" description="Helical" evidence="11">
    <location>
        <begin position="187"/>
        <end position="206"/>
    </location>
</feature>
<evidence type="ECO:0000256" key="11">
    <source>
        <dbReference type="SAM" id="Phobius"/>
    </source>
</evidence>
<dbReference type="GeneID" id="98118654"/>
<keyword evidence="13" id="KW-1185">Reference proteome</keyword>
<evidence type="ECO:0000313" key="13">
    <source>
        <dbReference type="Proteomes" id="UP001610728"/>
    </source>
</evidence>
<feature type="transmembrane region" description="Helical" evidence="11">
    <location>
        <begin position="226"/>
        <end position="245"/>
    </location>
</feature>
<keyword evidence="9 11" id="KW-0472">Membrane</keyword>